<comment type="caution">
    <text evidence="2">The sequence shown here is derived from an EMBL/GenBank/DDBJ whole genome shotgun (WGS) entry which is preliminary data.</text>
</comment>
<gene>
    <name evidence="2" type="ORF">DFH94DRAFT_474769</name>
</gene>
<dbReference type="SUPFAM" id="SSF50685">
    <property type="entry name" value="Barwin-like endoglucanases"/>
    <property type="match status" value="1"/>
</dbReference>
<dbReference type="EMBL" id="WHVB01000008">
    <property type="protein sequence ID" value="KAF8480400.1"/>
    <property type="molecule type" value="Genomic_DNA"/>
</dbReference>
<name>A0A9P5MWK7_9AGAM</name>
<reference evidence="2" key="1">
    <citation type="submission" date="2019-10" db="EMBL/GenBank/DDBJ databases">
        <authorList>
            <consortium name="DOE Joint Genome Institute"/>
            <person name="Kuo A."/>
            <person name="Miyauchi S."/>
            <person name="Kiss E."/>
            <person name="Drula E."/>
            <person name="Kohler A."/>
            <person name="Sanchez-Garcia M."/>
            <person name="Andreopoulos B."/>
            <person name="Barry K.W."/>
            <person name="Bonito G."/>
            <person name="Buee M."/>
            <person name="Carver A."/>
            <person name="Chen C."/>
            <person name="Cichocki N."/>
            <person name="Clum A."/>
            <person name="Culley D."/>
            <person name="Crous P.W."/>
            <person name="Fauchery L."/>
            <person name="Girlanda M."/>
            <person name="Hayes R."/>
            <person name="Keri Z."/>
            <person name="LaButti K."/>
            <person name="Lipzen A."/>
            <person name="Lombard V."/>
            <person name="Magnuson J."/>
            <person name="Maillard F."/>
            <person name="Morin E."/>
            <person name="Murat C."/>
            <person name="Nolan M."/>
            <person name="Ohm R."/>
            <person name="Pangilinan J."/>
            <person name="Pereira M."/>
            <person name="Perotto S."/>
            <person name="Peter M."/>
            <person name="Riley R."/>
            <person name="Sitrit Y."/>
            <person name="Stielow B."/>
            <person name="Szollosi G."/>
            <person name="Zifcakova L."/>
            <person name="Stursova M."/>
            <person name="Spatafora J.W."/>
            <person name="Tedersoo L."/>
            <person name="Vaario L.-M."/>
            <person name="Yamada A."/>
            <person name="Yan M."/>
            <person name="Wang P."/>
            <person name="Xu J."/>
            <person name="Bruns T."/>
            <person name="Baldrian P."/>
            <person name="Vilgalys R."/>
            <person name="Henrissat B."/>
            <person name="Grigoriev I.V."/>
            <person name="Hibbett D."/>
            <person name="Nagy L.G."/>
            <person name="Martin F.M."/>
        </authorList>
    </citation>
    <scope>NUCLEOTIDE SEQUENCE</scope>
    <source>
        <strain evidence="2">Prilba</strain>
    </source>
</reference>
<dbReference type="Proteomes" id="UP000759537">
    <property type="component" value="Unassembled WGS sequence"/>
</dbReference>
<dbReference type="CDD" id="cd22191">
    <property type="entry name" value="DPBB_RlpA_EXP_N-like"/>
    <property type="match status" value="1"/>
</dbReference>
<evidence type="ECO:0000313" key="2">
    <source>
        <dbReference type="EMBL" id="KAF8480400.1"/>
    </source>
</evidence>
<feature type="signal peptide" evidence="1">
    <location>
        <begin position="1"/>
        <end position="18"/>
    </location>
</feature>
<feature type="chain" id="PRO_5040367937" description="RlpA-like protein double-psi beta-barrel domain-containing protein" evidence="1">
    <location>
        <begin position="19"/>
        <end position="140"/>
    </location>
</feature>
<dbReference type="AlphaFoldDB" id="A0A9P5MWK7"/>
<evidence type="ECO:0008006" key="4">
    <source>
        <dbReference type="Google" id="ProtNLM"/>
    </source>
</evidence>
<organism evidence="2 3">
    <name type="scientific">Russula ochroleuca</name>
    <dbReference type="NCBI Taxonomy" id="152965"/>
    <lineage>
        <taxon>Eukaryota</taxon>
        <taxon>Fungi</taxon>
        <taxon>Dikarya</taxon>
        <taxon>Basidiomycota</taxon>
        <taxon>Agaricomycotina</taxon>
        <taxon>Agaricomycetes</taxon>
        <taxon>Russulales</taxon>
        <taxon>Russulaceae</taxon>
        <taxon>Russula</taxon>
    </lineage>
</organism>
<dbReference type="Gene3D" id="2.40.40.10">
    <property type="entry name" value="RlpA-like domain"/>
    <property type="match status" value="1"/>
</dbReference>
<keyword evidence="3" id="KW-1185">Reference proteome</keyword>
<sequence>MYKLTLVPLFALFSLISAIPEQLPDKIDKLEKRKPYNGEGLLYFPSVVNASGTLNACGGTNSDSDRVAAIPSAVFDESYCGKKVKIQRGDGYGEPIGATIVDQLECDGCGPSDLGLSPALWINFTSFNEAMNPINITWSV</sequence>
<evidence type="ECO:0000256" key="1">
    <source>
        <dbReference type="SAM" id="SignalP"/>
    </source>
</evidence>
<dbReference type="InterPro" id="IPR036908">
    <property type="entry name" value="RlpA-like_sf"/>
</dbReference>
<reference evidence="2" key="2">
    <citation type="journal article" date="2020" name="Nat. Commun.">
        <title>Large-scale genome sequencing of mycorrhizal fungi provides insights into the early evolution of symbiotic traits.</title>
        <authorList>
            <person name="Miyauchi S."/>
            <person name="Kiss E."/>
            <person name="Kuo A."/>
            <person name="Drula E."/>
            <person name="Kohler A."/>
            <person name="Sanchez-Garcia M."/>
            <person name="Morin E."/>
            <person name="Andreopoulos B."/>
            <person name="Barry K.W."/>
            <person name="Bonito G."/>
            <person name="Buee M."/>
            <person name="Carver A."/>
            <person name="Chen C."/>
            <person name="Cichocki N."/>
            <person name="Clum A."/>
            <person name="Culley D."/>
            <person name="Crous P.W."/>
            <person name="Fauchery L."/>
            <person name="Girlanda M."/>
            <person name="Hayes R.D."/>
            <person name="Keri Z."/>
            <person name="LaButti K."/>
            <person name="Lipzen A."/>
            <person name="Lombard V."/>
            <person name="Magnuson J."/>
            <person name="Maillard F."/>
            <person name="Murat C."/>
            <person name="Nolan M."/>
            <person name="Ohm R.A."/>
            <person name="Pangilinan J."/>
            <person name="Pereira M.F."/>
            <person name="Perotto S."/>
            <person name="Peter M."/>
            <person name="Pfister S."/>
            <person name="Riley R."/>
            <person name="Sitrit Y."/>
            <person name="Stielow J.B."/>
            <person name="Szollosi G."/>
            <person name="Zifcakova L."/>
            <person name="Stursova M."/>
            <person name="Spatafora J.W."/>
            <person name="Tedersoo L."/>
            <person name="Vaario L.M."/>
            <person name="Yamada A."/>
            <person name="Yan M."/>
            <person name="Wang P."/>
            <person name="Xu J."/>
            <person name="Bruns T."/>
            <person name="Baldrian P."/>
            <person name="Vilgalys R."/>
            <person name="Dunand C."/>
            <person name="Henrissat B."/>
            <person name="Grigoriev I.V."/>
            <person name="Hibbett D."/>
            <person name="Nagy L.G."/>
            <person name="Martin F.M."/>
        </authorList>
    </citation>
    <scope>NUCLEOTIDE SEQUENCE</scope>
    <source>
        <strain evidence="2">Prilba</strain>
    </source>
</reference>
<proteinExistence type="predicted"/>
<keyword evidence="1" id="KW-0732">Signal</keyword>
<protein>
    <recommendedName>
        <fullName evidence="4">RlpA-like protein double-psi beta-barrel domain-containing protein</fullName>
    </recommendedName>
</protein>
<dbReference type="OrthoDB" id="623670at2759"/>
<accession>A0A9P5MWK7</accession>
<evidence type="ECO:0000313" key="3">
    <source>
        <dbReference type="Proteomes" id="UP000759537"/>
    </source>
</evidence>